<dbReference type="InterPro" id="IPR002731">
    <property type="entry name" value="ATPase_BadF"/>
</dbReference>
<feature type="domain" description="ATPase BadF/BadG/BcrA/BcrD type" evidence="7">
    <location>
        <begin position="14"/>
        <end position="308"/>
    </location>
</feature>
<dbReference type="CDD" id="cd24035">
    <property type="entry name" value="ASKHA_NBD_O66634-like_rpt2"/>
    <property type="match status" value="1"/>
</dbReference>
<name>A0ABQ9YFM9_9EUKA</name>
<feature type="coiled-coil region" evidence="5">
    <location>
        <begin position="1409"/>
        <end position="1436"/>
    </location>
</feature>
<dbReference type="PANTHER" id="PTHR32329">
    <property type="entry name" value="BIFUNCTIONAL PROTEIN [INCLUDES 2-HYDROXYACYL-COA DEHYDRATASE (N-TER) AND ITS ACTIVATOR DOMAIN (C_TERM)-RELATED"/>
    <property type="match status" value="1"/>
</dbReference>
<dbReference type="InterPro" id="IPR043129">
    <property type="entry name" value="ATPase_NBD"/>
</dbReference>
<comment type="similarity">
    <text evidence="1">Belongs to the eukaryotic-type N-acetylglucosamine kinase family.</text>
</comment>
<keyword evidence="9" id="KW-0378">Hydrolase</keyword>
<dbReference type="EMBL" id="JARBJD010000010">
    <property type="protein sequence ID" value="KAK2962576.1"/>
    <property type="molecule type" value="Genomic_DNA"/>
</dbReference>
<dbReference type="Proteomes" id="UP001281761">
    <property type="component" value="Unassembled WGS sequence"/>
</dbReference>
<reference evidence="9 10" key="1">
    <citation type="journal article" date="2022" name="bioRxiv">
        <title>Genomics of Preaxostyla Flagellates Illuminates Evolutionary Transitions and the Path Towards Mitochondrial Loss.</title>
        <authorList>
            <person name="Novak L.V.F."/>
            <person name="Treitli S.C."/>
            <person name="Pyrih J."/>
            <person name="Halakuc P."/>
            <person name="Pipaliya S.V."/>
            <person name="Vacek V."/>
            <person name="Brzon O."/>
            <person name="Soukal P."/>
            <person name="Eme L."/>
            <person name="Dacks J.B."/>
            <person name="Karnkowska A."/>
            <person name="Elias M."/>
            <person name="Hampl V."/>
        </authorList>
    </citation>
    <scope>NUCLEOTIDE SEQUENCE [LARGE SCALE GENOMIC DNA]</scope>
    <source>
        <strain evidence="9">NAU3</strain>
        <tissue evidence="9">Gut</tissue>
    </source>
</reference>
<sequence length="2028" mass="224386">MTETAASSSYELSVGLDIGSTTVKLVILDKDNNLIYKRYERHLADIRLAISKLFADANRFIFSDGQSNSKNSNDPDSEDRSTSESDDAWNHNEKPTKTYSRHITLGISGSGGFGVAKALGVPFSQEVLSCTKAIKVLLDHVDVAIELGGEDGKITYFGKNGETEQRMNGMCAGGTGAFIDQMVSLLRLESEGGALKLNELAKSHKTVYPIASRCGVFAKTDIQSLLNDGASKEDICESVLNAVVMQTIAGLACGRPIKGRVAYLGGPLTFLSELRKSFTNELKLDAEKDIVFPENSLYYVAIGAALIGRETGTEELDARAAGKVFTFVPSTKPEDTAETYRMTSNDKKDETDNPTILNPISAHAQEEESSGCGCQNEPCQSDSCGCQNTNTTPSPSPVVKAADGSFHVSDPAALNLTHLKNWEHVYNRIQDRFVLPPDNVRLPPLFANEEEYNEFKQRHDKCKVPRMTPVEYLSKHNILVNVPDNSPDSADQKTPKFITRKVAPVFVGIDVGSTTTKVVVVSQSSHLLWTHYGSNQGQPLVSCIQALNDMYTELHQAEDAVAKTMREAGQTDESQFPLFFICSSGVTGYGESLIKAGLEVDIGEVETVAHFRAARFFVPKVDFLLDIGGQDMKCLFVKNQMIDRIVLNEACSSGCGSFLENFAQSMKMGVAEFAKLGLESVAPVDLGSRCTVFMNSRVKQVQKEGATLPDISAGLALSVVKNSLYKVVRIRNTSELGNNVVVQGGTFFNDAVLRSFESIVSKKVVRPDIAGLMGAYGMALIGRDRFHSNVKDYTAQMQEYLSDDARQHQVYLRSNIFTQERLSSFTSQVSTRRCGACTNNCLLTVNTFNDGRRHITGNRCERGAGKQGQQMFAGLKISEIPNMHKWKNDRLWSQKYYVPLAPEKATRGTIGIPRLLAQFDEFPFWFTLFTKLGCRVVFSRVSNNGIYKDGADTIASDTMCYPAKLIHGHVIDLMKNKHVTRVFYPGVIFTKSDDEDATNCSHCPIVSLYPETLPKNLDFPPDVTCMNPFLPLFSEKDMVERVIEHIVPILNQPYTNPTTYPFPETDPQSKMTYSKPPPVTKSEVKAALNEAYAAWYKFRDDVVVEGKRIVHFLDDHPGLYGIVLGGRPYHVDPEISHGMADLLTGLGCVVLTEDAVAPLGKKLLKRPMRVLDPVFFHTRLYHSAAFVANHPSDKLQYIQLVSFGCGQDAVTTDEVSEILLAHGKPYTQIKIDEISNLGAAKIRVRSLFAAIEEKIALEKRKGTRPAIKPTVTHITPSKPSTTPVTPNAVTPVPTSKMALPASILTAHSPSHDTPLYSSPSPAFPFTPVTIEVGPNATPDPAPSPFLNEFPAYTTRDSELTMHRKILAADFKPNLTPKEQQELIKIIAKEEQEEKQRTTKIYQESDKLQREEKAKLLKQLDAEKKQMDRLKAAAEKNAPKKTEKELLAETNANASVPVSDPNAPPANPLKMTSFSGYSQPTAAFSSDIEDLDECSTERCQTCFVSESCPSSATLTGGTTEPVERTVDGPDSITSKFPTAEQVSSAIVHENQPSGPYGYPGSGSEVFITPLFSKSMIKTHTIICPTMSPYSNPFILSVLRRRGYTIFIPEASPPDWLPPGNKEVLYRYCMPIGTSAEVYETSLSMLHNDLCIPAHLFLGVFLRSLFPPDHPPLFDASRSALILTQTGSACRAPNYLSCLRRALRDQGHPEVPVIPLTTVGKFDAKHPGFPMNVSIYRECVYIFVLGDVLQRCLLRTRPYELEKGAANRMCLKYMEEGYEMFQHEYDLDTFTALINKLVHDFDTLPFVEGMERKPRVGIVGEIGVQLRPSLNNFLADHLESQGGEAVCLGMIDFIGYCALDDISMHDLLRKSLPGFMVSKFALWYINRVLEPVRTAFSNSKRFDHWSTADELVEMVKPHCSPLMCWGEGWLLVAEMVEMITQMDCPNILLLQPWGCLPNHITGRGFLKSLRNEFDGVNIVPIDFDTSASEVNQVNRITLMLSVARDRIKSQKEQGLPVNMADGKIVTGQKH</sequence>
<dbReference type="CDD" id="cd24034">
    <property type="entry name" value="ASKHA_NBD_O66634-like_rpt1"/>
    <property type="match status" value="1"/>
</dbReference>
<feature type="region of interest" description="Disordered" evidence="6">
    <location>
        <begin position="65"/>
        <end position="95"/>
    </location>
</feature>
<dbReference type="InterPro" id="IPR051805">
    <property type="entry name" value="Dehydratase_Activator_Redct"/>
</dbReference>
<comment type="caution">
    <text evidence="9">The sequence shown here is derived from an EMBL/GenBank/DDBJ whole genome shotgun (WGS) entry which is preliminary data.</text>
</comment>
<evidence type="ECO:0000259" key="8">
    <source>
        <dbReference type="Pfam" id="PF09989"/>
    </source>
</evidence>
<dbReference type="Pfam" id="PF01869">
    <property type="entry name" value="BcrAD_BadFG"/>
    <property type="match status" value="2"/>
</dbReference>
<feature type="compositionally biased region" description="Basic and acidic residues" evidence="6">
    <location>
        <begin position="78"/>
        <end position="95"/>
    </location>
</feature>
<dbReference type="PANTHER" id="PTHR32329:SF4">
    <property type="entry name" value="ACTIVATOR OF 2-HYDROXYACYL-COA DEHYDRATASE"/>
    <property type="match status" value="1"/>
</dbReference>
<dbReference type="GO" id="GO:0016787">
    <property type="term" value="F:hydrolase activity"/>
    <property type="evidence" value="ECO:0007669"/>
    <property type="project" value="UniProtKB-KW"/>
</dbReference>
<evidence type="ECO:0000256" key="5">
    <source>
        <dbReference type="SAM" id="Coils"/>
    </source>
</evidence>
<feature type="domain" description="ATPase BadF/BadG/BcrA/BcrD type" evidence="7">
    <location>
        <begin position="507"/>
        <end position="782"/>
    </location>
</feature>
<keyword evidence="10" id="KW-1185">Reference proteome</keyword>
<evidence type="ECO:0000256" key="2">
    <source>
        <dbReference type="ARBA" id="ARBA00012122"/>
    </source>
</evidence>
<dbReference type="SUPFAM" id="SSF53067">
    <property type="entry name" value="Actin-like ATPase domain"/>
    <property type="match status" value="2"/>
</dbReference>
<keyword evidence="5" id="KW-0175">Coiled coil</keyword>
<dbReference type="Gene3D" id="3.30.420.40">
    <property type="match status" value="4"/>
</dbReference>
<organism evidence="9 10">
    <name type="scientific">Blattamonas nauphoetae</name>
    <dbReference type="NCBI Taxonomy" id="2049346"/>
    <lineage>
        <taxon>Eukaryota</taxon>
        <taxon>Metamonada</taxon>
        <taxon>Preaxostyla</taxon>
        <taxon>Oxymonadida</taxon>
        <taxon>Blattamonas</taxon>
    </lineage>
</organism>
<evidence type="ECO:0000259" key="7">
    <source>
        <dbReference type="Pfam" id="PF01869"/>
    </source>
</evidence>
<feature type="domain" description="DUF2229" evidence="8">
    <location>
        <begin position="909"/>
        <end position="1156"/>
    </location>
</feature>
<dbReference type="Pfam" id="PF09989">
    <property type="entry name" value="DUF2229"/>
    <property type="match status" value="1"/>
</dbReference>
<evidence type="ECO:0000256" key="1">
    <source>
        <dbReference type="ARBA" id="ARBA00006198"/>
    </source>
</evidence>
<protein>
    <recommendedName>
        <fullName evidence="3">N-acetyl-D-glucosamine kinase</fullName>
        <ecNumber evidence="2">2.7.1.59</ecNumber>
    </recommendedName>
    <alternativeName>
        <fullName evidence="4">GlcNAc kinase</fullName>
    </alternativeName>
</protein>
<gene>
    <name evidence="9" type="ORF">BLNAU_2408</name>
</gene>
<accession>A0ABQ9YFM9</accession>
<evidence type="ECO:0000256" key="3">
    <source>
        <dbReference type="ARBA" id="ARBA00014974"/>
    </source>
</evidence>
<evidence type="ECO:0000313" key="10">
    <source>
        <dbReference type="Proteomes" id="UP001281761"/>
    </source>
</evidence>
<dbReference type="EC" id="2.7.1.59" evidence="2"/>
<proteinExistence type="inferred from homology"/>
<evidence type="ECO:0000313" key="9">
    <source>
        <dbReference type="EMBL" id="KAK2962576.1"/>
    </source>
</evidence>
<dbReference type="InterPro" id="IPR018709">
    <property type="entry name" value="CoA_activase_DUF2229"/>
</dbReference>
<evidence type="ECO:0000256" key="6">
    <source>
        <dbReference type="SAM" id="MobiDB-lite"/>
    </source>
</evidence>
<evidence type="ECO:0000256" key="4">
    <source>
        <dbReference type="ARBA" id="ARBA00031123"/>
    </source>
</evidence>